<name>A0A7G1KLD5_9NOCA</name>
<evidence type="ECO:0000313" key="3">
    <source>
        <dbReference type="EMBL" id="BCK56012.1"/>
    </source>
</evidence>
<reference evidence="3 4" key="1">
    <citation type="submission" date="2020-08" db="EMBL/GenBank/DDBJ databases">
        <title>Genome Sequencing of Nocardia wallacei strain FMUON74 and assembly.</title>
        <authorList>
            <person name="Toyokawa M."/>
            <person name="Uesaka K."/>
        </authorList>
    </citation>
    <scope>NUCLEOTIDE SEQUENCE [LARGE SCALE GENOMIC DNA]</scope>
    <source>
        <strain evidence="3 4">FMUON74</strain>
    </source>
</reference>
<dbReference type="GO" id="GO:0004301">
    <property type="term" value="F:epoxide hydrolase activity"/>
    <property type="evidence" value="ECO:0007669"/>
    <property type="project" value="TreeGrafter"/>
</dbReference>
<dbReference type="SUPFAM" id="SSF53474">
    <property type="entry name" value="alpha/beta-Hydrolases"/>
    <property type="match status" value="1"/>
</dbReference>
<dbReference type="Proteomes" id="UP000516173">
    <property type="component" value="Chromosome"/>
</dbReference>
<dbReference type="KEGG" id="nwl:NWFMUON74_37840"/>
<dbReference type="EMBL" id="AP023396">
    <property type="protein sequence ID" value="BCK56012.1"/>
    <property type="molecule type" value="Genomic_DNA"/>
</dbReference>
<keyword evidence="1 3" id="KW-0378">Hydrolase</keyword>
<dbReference type="InterPro" id="IPR000639">
    <property type="entry name" value="Epox_hydrolase-like"/>
</dbReference>
<dbReference type="PANTHER" id="PTHR42977:SF3">
    <property type="entry name" value="AB HYDROLASE-1 DOMAIN-CONTAINING PROTEIN"/>
    <property type="match status" value="1"/>
</dbReference>
<gene>
    <name evidence="3" type="ORF">NWFMUON74_37840</name>
</gene>
<evidence type="ECO:0000256" key="1">
    <source>
        <dbReference type="ARBA" id="ARBA00022801"/>
    </source>
</evidence>
<organism evidence="3 4">
    <name type="scientific">Nocardia wallacei</name>
    <dbReference type="NCBI Taxonomy" id="480035"/>
    <lineage>
        <taxon>Bacteria</taxon>
        <taxon>Bacillati</taxon>
        <taxon>Actinomycetota</taxon>
        <taxon>Actinomycetes</taxon>
        <taxon>Mycobacteriales</taxon>
        <taxon>Nocardiaceae</taxon>
        <taxon>Nocardia</taxon>
    </lineage>
</organism>
<accession>A0A7G1KLD5</accession>
<dbReference type="Pfam" id="PF00561">
    <property type="entry name" value="Abhydrolase_1"/>
    <property type="match status" value="1"/>
</dbReference>
<evidence type="ECO:0000259" key="2">
    <source>
        <dbReference type="Pfam" id="PF00561"/>
    </source>
</evidence>
<sequence length="290" mass="33375">MSGHTLHRRIIVDGVDTFYREAGPPDAPVLLLPHGYPSSSFAYRRLLPALADRWRLIAPDFPGCGYTADPEDFSYDFDGYARWLSEFVKVLGVERHALWLHDFGSQIGLRYAIAHPERIVALVISNGDIYRDTLGPGYEILRRYWEDPSLENLAAIQAAVSNDGFREEVLNDIGAELAERIPPDMWELHWHLMTDQRRDIAVRVIAGLRDNLAWFPRYQAYLREHKPPALLLWGPHDRYMPEESARAYHRDLPEAELHLLDAGHWVLETAFEECVAALRPFLDRVLPTNQ</sequence>
<dbReference type="InterPro" id="IPR051340">
    <property type="entry name" value="Haloalkane_dehalogenase"/>
</dbReference>
<keyword evidence="4" id="KW-1185">Reference proteome</keyword>
<dbReference type="PRINTS" id="PR00412">
    <property type="entry name" value="EPOXHYDRLASE"/>
</dbReference>
<dbReference type="InterPro" id="IPR029058">
    <property type="entry name" value="AB_hydrolase_fold"/>
</dbReference>
<evidence type="ECO:0000313" key="4">
    <source>
        <dbReference type="Proteomes" id="UP000516173"/>
    </source>
</evidence>
<dbReference type="PANTHER" id="PTHR42977">
    <property type="entry name" value="HYDROLASE-RELATED"/>
    <property type="match status" value="1"/>
</dbReference>
<dbReference type="RefSeq" id="WP_187683168.1">
    <property type="nucleotide sequence ID" value="NZ_AP023396.1"/>
</dbReference>
<protein>
    <submittedName>
        <fullName evidence="3">Hydrolase</fullName>
    </submittedName>
</protein>
<dbReference type="AlphaFoldDB" id="A0A7G1KLD5"/>
<dbReference type="Gene3D" id="3.40.50.1820">
    <property type="entry name" value="alpha/beta hydrolase"/>
    <property type="match status" value="1"/>
</dbReference>
<feature type="domain" description="AB hydrolase-1" evidence="2">
    <location>
        <begin position="28"/>
        <end position="269"/>
    </location>
</feature>
<dbReference type="GeneID" id="80348298"/>
<proteinExistence type="predicted"/>
<dbReference type="InterPro" id="IPR000073">
    <property type="entry name" value="AB_hydrolase_1"/>
</dbReference>